<evidence type="ECO:0000256" key="7">
    <source>
        <dbReference type="ARBA" id="ARBA00022676"/>
    </source>
</evidence>
<keyword evidence="17 24" id="KW-0464">Manganese</keyword>
<reference evidence="27 28" key="1">
    <citation type="journal article" date="2007" name="Nature">
        <title>Evolution of genes and genomes on the Drosophila phylogeny.</title>
        <authorList>
            <consortium name="Drosophila 12 Genomes Consortium"/>
            <person name="Clark A.G."/>
            <person name="Eisen M.B."/>
            <person name="Smith D.R."/>
            <person name="Bergman C.M."/>
            <person name="Oliver B."/>
            <person name="Markow T.A."/>
            <person name="Kaufman T.C."/>
            <person name="Kellis M."/>
            <person name="Gelbart W."/>
            <person name="Iyer V.N."/>
            <person name="Pollard D.A."/>
            <person name="Sackton T.B."/>
            <person name="Larracuente A.M."/>
            <person name="Singh N.D."/>
            <person name="Abad J.P."/>
            <person name="Abt D.N."/>
            <person name="Adryan B."/>
            <person name="Aguade M."/>
            <person name="Akashi H."/>
            <person name="Anderson W.W."/>
            <person name="Aquadro C.F."/>
            <person name="Ardell D.H."/>
            <person name="Arguello R."/>
            <person name="Artieri C.G."/>
            <person name="Barbash D.A."/>
            <person name="Barker D."/>
            <person name="Barsanti P."/>
            <person name="Batterham P."/>
            <person name="Batzoglou S."/>
            <person name="Begun D."/>
            <person name="Bhutkar A."/>
            <person name="Blanco E."/>
            <person name="Bosak S.A."/>
            <person name="Bradley R.K."/>
            <person name="Brand A.D."/>
            <person name="Brent M.R."/>
            <person name="Brooks A.N."/>
            <person name="Brown R.H."/>
            <person name="Butlin R.K."/>
            <person name="Caggese C."/>
            <person name="Calvi B.R."/>
            <person name="Bernardo de Carvalho A."/>
            <person name="Caspi A."/>
            <person name="Castrezana S."/>
            <person name="Celniker S.E."/>
            <person name="Chang J.L."/>
            <person name="Chapple C."/>
            <person name="Chatterji S."/>
            <person name="Chinwalla A."/>
            <person name="Civetta A."/>
            <person name="Clifton S.W."/>
            <person name="Comeron J.M."/>
            <person name="Costello J.C."/>
            <person name="Coyne J.A."/>
            <person name="Daub J."/>
            <person name="David R.G."/>
            <person name="Delcher A.L."/>
            <person name="Delehaunty K."/>
            <person name="Do C.B."/>
            <person name="Ebling H."/>
            <person name="Edwards K."/>
            <person name="Eickbush T."/>
            <person name="Evans J.D."/>
            <person name="Filipski A."/>
            <person name="Findeiss S."/>
            <person name="Freyhult E."/>
            <person name="Fulton L."/>
            <person name="Fulton R."/>
            <person name="Garcia A.C."/>
            <person name="Gardiner A."/>
            <person name="Garfield D.A."/>
            <person name="Garvin B.E."/>
            <person name="Gibson G."/>
            <person name="Gilbert D."/>
            <person name="Gnerre S."/>
            <person name="Godfrey J."/>
            <person name="Good R."/>
            <person name="Gotea V."/>
            <person name="Gravely B."/>
            <person name="Greenberg A.J."/>
            <person name="Griffiths-Jones S."/>
            <person name="Gross S."/>
            <person name="Guigo R."/>
            <person name="Gustafson E.A."/>
            <person name="Haerty W."/>
            <person name="Hahn M.W."/>
            <person name="Halligan D.L."/>
            <person name="Halpern A.L."/>
            <person name="Halter G.M."/>
            <person name="Han M.V."/>
            <person name="Heger A."/>
            <person name="Hillier L."/>
            <person name="Hinrichs A.S."/>
            <person name="Holmes I."/>
            <person name="Hoskins R.A."/>
            <person name="Hubisz M.J."/>
            <person name="Hultmark D."/>
            <person name="Huntley M.A."/>
            <person name="Jaffe D.B."/>
            <person name="Jagadeeshan S."/>
            <person name="Jeck W.R."/>
            <person name="Johnson J."/>
            <person name="Jones C.D."/>
            <person name="Jordan W.C."/>
            <person name="Karpen G.H."/>
            <person name="Kataoka E."/>
            <person name="Keightley P.D."/>
            <person name="Kheradpour P."/>
            <person name="Kirkness E.F."/>
            <person name="Koerich L.B."/>
            <person name="Kristiansen K."/>
            <person name="Kudrna D."/>
            <person name="Kulathinal R.J."/>
            <person name="Kumar S."/>
            <person name="Kwok R."/>
            <person name="Lander E."/>
            <person name="Langley C.H."/>
            <person name="Lapoint R."/>
            <person name="Lazzaro B.P."/>
            <person name="Lee S.J."/>
            <person name="Levesque L."/>
            <person name="Li R."/>
            <person name="Lin C.F."/>
            <person name="Lin M.F."/>
            <person name="Lindblad-Toh K."/>
            <person name="Llopart A."/>
            <person name="Long M."/>
            <person name="Low L."/>
            <person name="Lozovsky E."/>
            <person name="Lu J."/>
            <person name="Luo M."/>
            <person name="Machado C.A."/>
            <person name="Makalowski W."/>
            <person name="Marzo M."/>
            <person name="Matsuda M."/>
            <person name="Matzkin L."/>
            <person name="McAllister B."/>
            <person name="McBride C.S."/>
            <person name="McKernan B."/>
            <person name="McKernan K."/>
            <person name="Mendez-Lago M."/>
            <person name="Minx P."/>
            <person name="Mollenhauer M.U."/>
            <person name="Montooth K."/>
            <person name="Mount S.M."/>
            <person name="Mu X."/>
            <person name="Myers E."/>
            <person name="Negre B."/>
            <person name="Newfeld S."/>
            <person name="Nielsen R."/>
            <person name="Noor M.A."/>
            <person name="O'Grady P."/>
            <person name="Pachter L."/>
            <person name="Papaceit M."/>
            <person name="Parisi M.J."/>
            <person name="Parisi M."/>
            <person name="Parts L."/>
            <person name="Pedersen J.S."/>
            <person name="Pesole G."/>
            <person name="Phillippy A.M."/>
            <person name="Ponting C.P."/>
            <person name="Pop M."/>
            <person name="Porcelli D."/>
            <person name="Powell J.R."/>
            <person name="Prohaska S."/>
            <person name="Pruitt K."/>
            <person name="Puig M."/>
            <person name="Quesneville H."/>
            <person name="Ram K.R."/>
            <person name="Rand D."/>
            <person name="Rasmussen M.D."/>
            <person name="Reed L.K."/>
            <person name="Reenan R."/>
            <person name="Reily A."/>
            <person name="Remington K.A."/>
            <person name="Rieger T.T."/>
            <person name="Ritchie M.G."/>
            <person name="Robin C."/>
            <person name="Rogers Y.H."/>
            <person name="Rohde C."/>
            <person name="Rozas J."/>
            <person name="Rubenfield M.J."/>
            <person name="Ruiz A."/>
            <person name="Russo S."/>
            <person name="Salzberg S.L."/>
            <person name="Sanchez-Gracia A."/>
            <person name="Saranga D.J."/>
            <person name="Sato H."/>
            <person name="Schaeffer S.W."/>
            <person name="Schatz M.C."/>
            <person name="Schlenke T."/>
            <person name="Schwartz R."/>
            <person name="Segarra C."/>
            <person name="Singh R.S."/>
            <person name="Sirot L."/>
            <person name="Sirota M."/>
            <person name="Sisneros N.B."/>
            <person name="Smith C.D."/>
            <person name="Smith T.F."/>
            <person name="Spieth J."/>
            <person name="Stage D.E."/>
            <person name="Stark A."/>
            <person name="Stephan W."/>
            <person name="Strausberg R.L."/>
            <person name="Strempel S."/>
            <person name="Sturgill D."/>
            <person name="Sutton G."/>
            <person name="Sutton G.G."/>
            <person name="Tao W."/>
            <person name="Teichmann S."/>
            <person name="Tobari Y.N."/>
            <person name="Tomimura Y."/>
            <person name="Tsolas J.M."/>
            <person name="Valente V.L."/>
            <person name="Venter E."/>
            <person name="Venter J.C."/>
            <person name="Vicario S."/>
            <person name="Vieira F.G."/>
            <person name="Vilella A.J."/>
            <person name="Villasante A."/>
            <person name="Walenz B."/>
            <person name="Wang J."/>
            <person name="Wasserman M."/>
            <person name="Watts T."/>
            <person name="Wilson D."/>
            <person name="Wilson R.K."/>
            <person name="Wing R.A."/>
            <person name="Wolfner M.F."/>
            <person name="Wong A."/>
            <person name="Wong G.K."/>
            <person name="Wu C.I."/>
            <person name="Wu G."/>
            <person name="Yamamoto D."/>
            <person name="Yang H.P."/>
            <person name="Yang S.P."/>
            <person name="Yorke J.A."/>
            <person name="Yoshida K."/>
            <person name="Zdobnov E."/>
            <person name="Zhang P."/>
            <person name="Zhang Y."/>
            <person name="Zimin A.V."/>
            <person name="Baldwin J."/>
            <person name="Abdouelleil A."/>
            <person name="Abdulkadir J."/>
            <person name="Abebe A."/>
            <person name="Abera B."/>
            <person name="Abreu J."/>
            <person name="Acer S.C."/>
            <person name="Aftuck L."/>
            <person name="Alexander A."/>
            <person name="An P."/>
            <person name="Anderson E."/>
            <person name="Anderson S."/>
            <person name="Arachi H."/>
            <person name="Azer M."/>
            <person name="Bachantsang P."/>
            <person name="Barry A."/>
            <person name="Bayul T."/>
            <person name="Berlin A."/>
            <person name="Bessette D."/>
            <person name="Bloom T."/>
            <person name="Blye J."/>
            <person name="Boguslavskiy L."/>
            <person name="Bonnet C."/>
            <person name="Boukhgalter B."/>
            <person name="Bourzgui I."/>
            <person name="Brown A."/>
            <person name="Cahill P."/>
            <person name="Channer S."/>
            <person name="Cheshatsang Y."/>
            <person name="Chuda L."/>
            <person name="Citroen M."/>
            <person name="Collymore A."/>
            <person name="Cooke P."/>
            <person name="Costello M."/>
            <person name="D'Aco K."/>
            <person name="Daza R."/>
            <person name="De Haan G."/>
            <person name="DeGray S."/>
            <person name="DeMaso C."/>
            <person name="Dhargay N."/>
            <person name="Dooley K."/>
            <person name="Dooley E."/>
            <person name="Doricent M."/>
            <person name="Dorje P."/>
            <person name="Dorjee K."/>
            <person name="Dupes A."/>
            <person name="Elong R."/>
            <person name="Falk J."/>
            <person name="Farina A."/>
            <person name="Faro S."/>
            <person name="Ferguson D."/>
            <person name="Fisher S."/>
            <person name="Foley C.D."/>
            <person name="Franke A."/>
            <person name="Friedrich D."/>
            <person name="Gadbois L."/>
            <person name="Gearin G."/>
            <person name="Gearin C.R."/>
            <person name="Giannoukos G."/>
            <person name="Goode T."/>
            <person name="Graham J."/>
            <person name="Grandbois E."/>
            <person name="Grewal S."/>
            <person name="Gyaltsen K."/>
            <person name="Hafez N."/>
            <person name="Hagos B."/>
            <person name="Hall J."/>
            <person name="Henson C."/>
            <person name="Hollinger A."/>
            <person name="Honan T."/>
            <person name="Huard M.D."/>
            <person name="Hughes L."/>
            <person name="Hurhula B."/>
            <person name="Husby M.E."/>
            <person name="Kamat A."/>
            <person name="Kanga B."/>
            <person name="Kashin S."/>
            <person name="Khazanovich D."/>
            <person name="Kisner P."/>
            <person name="Lance K."/>
            <person name="Lara M."/>
            <person name="Lee W."/>
            <person name="Lennon N."/>
            <person name="Letendre F."/>
            <person name="LeVine R."/>
            <person name="Lipovsky A."/>
            <person name="Liu X."/>
            <person name="Liu J."/>
            <person name="Liu S."/>
            <person name="Lokyitsang T."/>
            <person name="Lokyitsang Y."/>
            <person name="Lubonja R."/>
            <person name="Lui A."/>
            <person name="MacDonald P."/>
            <person name="Magnisalis V."/>
            <person name="Maru K."/>
            <person name="Matthews C."/>
            <person name="McCusker W."/>
            <person name="McDonough S."/>
            <person name="Mehta T."/>
            <person name="Meldrim J."/>
            <person name="Meneus L."/>
            <person name="Mihai O."/>
            <person name="Mihalev A."/>
            <person name="Mihova T."/>
            <person name="Mittelman R."/>
            <person name="Mlenga V."/>
            <person name="Montmayeur A."/>
            <person name="Mulrain L."/>
            <person name="Navidi A."/>
            <person name="Naylor J."/>
            <person name="Negash T."/>
            <person name="Nguyen T."/>
            <person name="Nguyen N."/>
            <person name="Nicol R."/>
            <person name="Norbu C."/>
            <person name="Norbu N."/>
            <person name="Novod N."/>
            <person name="O'Neill B."/>
            <person name="Osman S."/>
            <person name="Markiewicz E."/>
            <person name="Oyono O.L."/>
            <person name="Patti C."/>
            <person name="Phunkhang P."/>
            <person name="Pierre F."/>
            <person name="Priest M."/>
            <person name="Raghuraman S."/>
            <person name="Rege F."/>
            <person name="Reyes R."/>
            <person name="Rise C."/>
            <person name="Rogov P."/>
            <person name="Ross K."/>
            <person name="Ryan E."/>
            <person name="Settipalli S."/>
            <person name="Shea T."/>
            <person name="Sherpa N."/>
            <person name="Shi L."/>
            <person name="Shih D."/>
            <person name="Sparrow T."/>
            <person name="Spaulding J."/>
            <person name="Stalker J."/>
            <person name="Stange-Thomann N."/>
            <person name="Stavropoulos S."/>
            <person name="Stone C."/>
            <person name="Strader C."/>
            <person name="Tesfaye S."/>
            <person name="Thomson T."/>
            <person name="Thoulutsang Y."/>
            <person name="Thoulutsang D."/>
            <person name="Topham K."/>
            <person name="Topping I."/>
            <person name="Tsamla T."/>
            <person name="Vassiliev H."/>
            <person name="Vo A."/>
            <person name="Wangchuk T."/>
            <person name="Wangdi T."/>
            <person name="Weiand M."/>
            <person name="Wilkinson J."/>
            <person name="Wilson A."/>
            <person name="Yadav S."/>
            <person name="Young G."/>
            <person name="Yu Q."/>
            <person name="Zembek L."/>
            <person name="Zhong D."/>
            <person name="Zimmer A."/>
            <person name="Zwirko Z."/>
            <person name="Jaffe D.B."/>
            <person name="Alvarez P."/>
            <person name="Brockman W."/>
            <person name="Butler J."/>
            <person name="Chin C."/>
            <person name="Gnerre S."/>
            <person name="Grabherr M."/>
            <person name="Kleber M."/>
            <person name="Mauceli E."/>
            <person name="MacCallum I."/>
        </authorList>
    </citation>
    <scope>NUCLEOTIDE SEQUENCE [LARGE SCALE GENOMIC DNA]</scope>
    <source>
        <strain evidence="28">Tucson 15010-1051.87</strain>
    </source>
</reference>
<dbReference type="GO" id="GO:0006487">
    <property type="term" value="P:protein N-linked glycosylation"/>
    <property type="evidence" value="ECO:0007669"/>
    <property type="project" value="TreeGrafter"/>
</dbReference>
<evidence type="ECO:0000256" key="12">
    <source>
        <dbReference type="ARBA" id="ARBA00022989"/>
    </source>
</evidence>
<dbReference type="Pfam" id="PF05060">
    <property type="entry name" value="MGAT2"/>
    <property type="match status" value="1"/>
</dbReference>
<evidence type="ECO:0000256" key="3">
    <source>
        <dbReference type="ARBA" id="ARBA00004922"/>
    </source>
</evidence>
<evidence type="ECO:0000256" key="4">
    <source>
        <dbReference type="ARBA" id="ARBA00011011"/>
    </source>
</evidence>
<comment type="subcellular location">
    <subcellularLocation>
        <location evidence="2">Golgi apparatus membrane</location>
        <topology evidence="2">Single-pass type II membrane protein</topology>
    </subcellularLocation>
</comment>
<keyword evidence="8" id="KW-0808">Transferase</keyword>
<feature type="binding site" evidence="24">
    <location>
        <position position="242"/>
    </location>
    <ligand>
        <name>Mn(2+)</name>
        <dbReference type="ChEBI" id="CHEBI:29035"/>
    </ligand>
</feature>
<dbReference type="GO" id="GO:0000139">
    <property type="term" value="C:Golgi membrane"/>
    <property type="evidence" value="ECO:0007669"/>
    <property type="project" value="UniProtKB-SubCell"/>
</dbReference>
<keyword evidence="13" id="KW-0333">Golgi apparatus</keyword>
<proteinExistence type="inferred from homology"/>
<feature type="binding site" evidence="24">
    <location>
        <position position="354"/>
    </location>
    <ligand>
        <name>Mn(2+)</name>
        <dbReference type="ChEBI" id="CHEBI:29035"/>
    </ligand>
</feature>
<comment type="cofactor">
    <cofactor evidence="1 24">
        <name>Mn(2+)</name>
        <dbReference type="ChEBI" id="CHEBI:29035"/>
    </cofactor>
</comment>
<dbReference type="EMBL" id="CH940649">
    <property type="protein sequence ID" value="EDW63774.2"/>
    <property type="molecule type" value="Genomic_DNA"/>
</dbReference>
<evidence type="ECO:0000256" key="18">
    <source>
        <dbReference type="ARBA" id="ARBA00029663"/>
    </source>
</evidence>
<keyword evidence="12 26" id="KW-1133">Transmembrane helix</keyword>
<protein>
    <recommendedName>
        <fullName evidence="6">Alpha-1,6-mannosyl-glycoprotein 2-beta-N-acetylglucosaminyltransferase</fullName>
        <ecNumber evidence="5">2.4.1.143</ecNumber>
    </recommendedName>
    <alternativeName>
        <fullName evidence="21">Beta-1,2-N-acetylglucosaminyltransferase II</fullName>
    </alternativeName>
    <alternativeName>
        <fullName evidence="20">GlcNAc-T II</fullName>
    </alternativeName>
    <alternativeName>
        <fullName evidence="19">Mannoside acetylglucosaminyltransferase 2</fullName>
    </alternativeName>
    <alternativeName>
        <fullName evidence="18">N-glycosyl-oligosaccharide-glycoprotein N-acetylglucosaminyltransferase II</fullName>
    </alternativeName>
</protein>
<comment type="pathway">
    <text evidence="3">Protein modification; protein glycosylation.</text>
</comment>
<dbReference type="eggNOG" id="KOG2791">
    <property type="taxonomic scope" value="Eukaryota"/>
</dbReference>
<keyword evidence="11" id="KW-0735">Signal-anchor</keyword>
<evidence type="ECO:0000256" key="6">
    <source>
        <dbReference type="ARBA" id="ARBA00014817"/>
    </source>
</evidence>
<dbReference type="InterPro" id="IPR007754">
    <property type="entry name" value="GlcNAc_II"/>
</dbReference>
<keyword evidence="7" id="KW-0328">Glycosyltransferase</keyword>
<evidence type="ECO:0000256" key="11">
    <source>
        <dbReference type="ARBA" id="ARBA00022968"/>
    </source>
</evidence>
<keyword evidence="28" id="KW-1185">Reference proteome</keyword>
<dbReference type="GO" id="GO:0005795">
    <property type="term" value="C:Golgi stack"/>
    <property type="evidence" value="ECO:0007669"/>
    <property type="project" value="InterPro"/>
</dbReference>
<dbReference type="OrthoDB" id="7865279at2759"/>
<feature type="binding site" evidence="23">
    <location>
        <begin position="210"/>
        <end position="214"/>
    </location>
    <ligand>
        <name>substrate</name>
    </ligand>
</feature>
<evidence type="ECO:0000256" key="26">
    <source>
        <dbReference type="SAM" id="Phobius"/>
    </source>
</evidence>
<comment type="catalytic activity">
    <reaction evidence="22">
        <text>an N(4)-{beta-D-GlcNAc-(1-&gt;2)-alpha-D-Man-(1-&gt;3)-[alpha-D-Man-(1-&gt;6)]-beta-D-Man-(1-&gt;4)-beta-D-GlcNAc-(1-&gt;4)-beta-D-GlcNAc}-L-asparaginyl-[protein] + UDP-N-acetyl-alpha-D-glucosamine = N(4)-{beta-D-GlcNAc-(1-&gt;2)-alpha-D-Man-(1-&gt;3)-[beta-D-GlcNAc-(1-&gt;2)-alpha-D-Man-(1-&gt;6)]-beta-D-Man-(1-&gt;4)-beta-D-GlcNAc-(1-&gt;4)-beta-D-GlcNAc}-L-asparaginyl-[protein] + UDP + H(+)</text>
        <dbReference type="Rhea" id="RHEA:12941"/>
        <dbReference type="Rhea" id="RHEA-COMP:13526"/>
        <dbReference type="Rhea" id="RHEA-COMP:14369"/>
        <dbReference type="ChEBI" id="CHEBI:15378"/>
        <dbReference type="ChEBI" id="CHEBI:57705"/>
        <dbReference type="ChEBI" id="CHEBI:58223"/>
        <dbReference type="ChEBI" id="CHEBI:60615"/>
        <dbReference type="ChEBI" id="CHEBI:60651"/>
        <dbReference type="EC" id="2.4.1.143"/>
    </reaction>
</comment>
<evidence type="ECO:0000313" key="27">
    <source>
        <dbReference type="EMBL" id="EDW63774.2"/>
    </source>
</evidence>
<dbReference type="SUPFAM" id="SSF53448">
    <property type="entry name" value="Nucleotide-diphospho-sugar transferases"/>
    <property type="match status" value="1"/>
</dbReference>
<organism evidence="27 28">
    <name type="scientific">Drosophila virilis</name>
    <name type="common">Fruit fly</name>
    <dbReference type="NCBI Taxonomy" id="7244"/>
    <lineage>
        <taxon>Eukaryota</taxon>
        <taxon>Metazoa</taxon>
        <taxon>Ecdysozoa</taxon>
        <taxon>Arthropoda</taxon>
        <taxon>Hexapoda</taxon>
        <taxon>Insecta</taxon>
        <taxon>Pterygota</taxon>
        <taxon>Neoptera</taxon>
        <taxon>Endopterygota</taxon>
        <taxon>Diptera</taxon>
        <taxon>Brachycera</taxon>
        <taxon>Muscomorpha</taxon>
        <taxon>Ephydroidea</taxon>
        <taxon>Drosophilidae</taxon>
        <taxon>Drosophila</taxon>
    </lineage>
</organism>
<keyword evidence="9 26" id="KW-0812">Transmembrane</keyword>
<evidence type="ECO:0000256" key="24">
    <source>
        <dbReference type="PIRSR" id="PIRSR607754-2"/>
    </source>
</evidence>
<dbReference type="EC" id="2.4.1.143" evidence="5"/>
<evidence type="ECO:0000256" key="20">
    <source>
        <dbReference type="ARBA" id="ARBA00032552"/>
    </source>
</evidence>
<evidence type="ECO:0000256" key="10">
    <source>
        <dbReference type="ARBA" id="ARBA00022723"/>
    </source>
</evidence>
<dbReference type="HOGENOM" id="CLU_032753_1_0_1"/>
<keyword evidence="10 24" id="KW-0479">Metal-binding</keyword>
<feature type="binding site" evidence="23">
    <location>
        <position position="135"/>
    </location>
    <ligand>
        <name>substrate</name>
    </ligand>
</feature>
<feature type="disulfide bond" evidence="25">
    <location>
        <begin position="177"/>
        <end position="191"/>
    </location>
</feature>
<evidence type="ECO:0000256" key="16">
    <source>
        <dbReference type="ARBA" id="ARBA00023180"/>
    </source>
</evidence>
<evidence type="ECO:0000256" key="14">
    <source>
        <dbReference type="ARBA" id="ARBA00023136"/>
    </source>
</evidence>
<gene>
    <name evidence="27" type="primary">Dvir\GJ11207</name>
    <name evidence="27" type="ORF">Dvir_GJ11207</name>
</gene>
<dbReference type="KEGG" id="dvi:6627966"/>
<evidence type="ECO:0000256" key="15">
    <source>
        <dbReference type="ARBA" id="ARBA00023157"/>
    </source>
</evidence>
<evidence type="ECO:0000256" key="17">
    <source>
        <dbReference type="ARBA" id="ARBA00023211"/>
    </source>
</evidence>
<evidence type="ECO:0000256" key="21">
    <source>
        <dbReference type="ARBA" id="ARBA00032915"/>
    </source>
</evidence>
<evidence type="ECO:0000256" key="25">
    <source>
        <dbReference type="PIRSR" id="PIRSR607754-3"/>
    </source>
</evidence>
<dbReference type="PANTHER" id="PTHR12871:SF0">
    <property type="entry name" value="ALPHA-1,6-MANNOSYL-GLYCOPROTEIN 2-BETA-N-ACETYLGLUCOSAMINYLTRANSFERASE"/>
    <property type="match status" value="1"/>
</dbReference>
<dbReference type="Proteomes" id="UP000008792">
    <property type="component" value="Unassembled WGS sequence"/>
</dbReference>
<sequence length="370" mass="43428">MMPKHIRFPIRTIFLLIIFFIILTYCSFLFLKSSNVMPSKPQPFILRNLDYGYLDNSSETSERLHPKKILKIMQRIHTANKQQLILNANKYGPLENDSVVIVIQVHKRINYLKYLVNSLSHAKDISKVLLVFSHDVYDKEINDYVQAIDFCMVIQIFYPHSLQTHPHTFPGKDPNDCPRNITKDEALIKKCNNALYSDHYGHYREANFTQAKHHWWWKANHVFHDLTATRYHTGLVLFLEEDHFVSEDFLYVLMLMQTSTKNVCAHCNILCLGNYLNEFTAKSYRAKADCSTFDASHNMGLAFNRTTWSLIKNCAQAFCSHDDYNYDWSLLHVSEKCLKRKFTVLSIEGPRVFHIGSWQVYKIWLSERAD</sequence>
<keyword evidence="16" id="KW-0325">Glycoprotein</keyword>
<evidence type="ECO:0000313" key="28">
    <source>
        <dbReference type="Proteomes" id="UP000008792"/>
    </source>
</evidence>
<evidence type="ECO:0000256" key="5">
    <source>
        <dbReference type="ARBA" id="ARBA00012613"/>
    </source>
</evidence>
<dbReference type="InParanoid" id="B4LSN5"/>
<name>B4LSN5_DROVI</name>
<evidence type="ECO:0000256" key="13">
    <source>
        <dbReference type="ARBA" id="ARBA00023034"/>
    </source>
</evidence>
<evidence type="ECO:0000256" key="22">
    <source>
        <dbReference type="ARBA" id="ARBA00093257"/>
    </source>
</evidence>
<feature type="disulfide bond" evidence="25">
    <location>
        <begin position="264"/>
        <end position="267"/>
    </location>
</feature>
<feature type="binding site" evidence="23">
    <location>
        <begin position="104"/>
        <end position="108"/>
    </location>
    <ligand>
        <name>substrate</name>
    </ligand>
</feature>
<evidence type="ECO:0000256" key="23">
    <source>
        <dbReference type="PIRSR" id="PIRSR607754-1"/>
    </source>
</evidence>
<dbReference type="PANTHER" id="PTHR12871">
    <property type="entry name" value="BETA-1,2-N-ACETYLGLUCOSAMINYLTRANSFERASE II"/>
    <property type="match status" value="1"/>
</dbReference>
<comment type="similarity">
    <text evidence="4">Belongs to the glycosyltransferase 16 (GT16) protein family.</text>
</comment>
<keyword evidence="15 25" id="KW-1015">Disulfide bond</keyword>
<dbReference type="InterPro" id="IPR029044">
    <property type="entry name" value="Nucleotide-diphossugar_trans"/>
</dbReference>
<evidence type="ECO:0000256" key="9">
    <source>
        <dbReference type="ARBA" id="ARBA00022692"/>
    </source>
</evidence>
<evidence type="ECO:0000256" key="1">
    <source>
        <dbReference type="ARBA" id="ARBA00001936"/>
    </source>
</evidence>
<feature type="transmembrane region" description="Helical" evidence="26">
    <location>
        <begin position="12"/>
        <end position="31"/>
    </location>
</feature>
<dbReference type="Gene3D" id="3.90.550.10">
    <property type="entry name" value="Spore Coat Polysaccharide Biosynthesis Protein SpsA, Chain A"/>
    <property type="match status" value="1"/>
</dbReference>
<dbReference type="GO" id="GO:0009312">
    <property type="term" value="P:oligosaccharide biosynthetic process"/>
    <property type="evidence" value="ECO:0007669"/>
    <property type="project" value="InterPro"/>
</dbReference>
<keyword evidence="14 26" id="KW-0472">Membrane</keyword>
<dbReference type="AlphaFoldDB" id="B4LSN5"/>
<evidence type="ECO:0000256" key="8">
    <source>
        <dbReference type="ARBA" id="ARBA00022679"/>
    </source>
</evidence>
<accession>B4LSN5</accession>
<evidence type="ECO:0000256" key="2">
    <source>
        <dbReference type="ARBA" id="ARBA00004323"/>
    </source>
</evidence>
<feature type="disulfide bond" evidence="25">
    <location>
        <begin position="314"/>
        <end position="337"/>
    </location>
</feature>
<dbReference type="GO" id="GO:0008455">
    <property type="term" value="F:alpha-1,6-mannosylglycoprotein 2-beta-N-acetylglucosaminyltransferase activity"/>
    <property type="evidence" value="ECO:0007669"/>
    <property type="project" value="UniProtKB-EC"/>
</dbReference>
<evidence type="ECO:0000256" key="19">
    <source>
        <dbReference type="ARBA" id="ARBA00031203"/>
    </source>
</evidence>
<dbReference type="UniPathway" id="UPA00378"/>
<dbReference type="GO" id="GO:0046872">
    <property type="term" value="F:metal ion binding"/>
    <property type="evidence" value="ECO:0007669"/>
    <property type="project" value="UniProtKB-KW"/>
</dbReference>
<dbReference type="SMR" id="B4LSN5"/>